<accession>A0A803P4I3</accession>
<sequence>MLSENSHVSRPSPLNVVGELIELLSHALSYVNDLRSRVHFIERTLNEYDDTNRRASECRDHLRHLDNFNDHFDDLSLKMISVRTELLQASCVISRKEAELRCILAEHKRDMDFLYSQFNRDVELLKHEVQVCLSHYLDAKHPVSLIVPSPSDRVVLFSNTFEVPLSDQFGGTGLSHS</sequence>
<organism evidence="1 2">
    <name type="scientific">Cannabis sativa</name>
    <name type="common">Hemp</name>
    <name type="synonym">Marijuana</name>
    <dbReference type="NCBI Taxonomy" id="3483"/>
    <lineage>
        <taxon>Eukaryota</taxon>
        <taxon>Viridiplantae</taxon>
        <taxon>Streptophyta</taxon>
        <taxon>Embryophyta</taxon>
        <taxon>Tracheophyta</taxon>
        <taxon>Spermatophyta</taxon>
        <taxon>Magnoliopsida</taxon>
        <taxon>eudicotyledons</taxon>
        <taxon>Gunneridae</taxon>
        <taxon>Pentapetalae</taxon>
        <taxon>rosids</taxon>
        <taxon>fabids</taxon>
        <taxon>Rosales</taxon>
        <taxon>Cannabaceae</taxon>
        <taxon>Cannabis</taxon>
    </lineage>
</organism>
<evidence type="ECO:0000313" key="1">
    <source>
        <dbReference type="EnsemblPlants" id="cds.evm.model.03.1235"/>
    </source>
</evidence>
<reference evidence="1" key="2">
    <citation type="submission" date="2021-03" db="UniProtKB">
        <authorList>
            <consortium name="EnsemblPlants"/>
        </authorList>
    </citation>
    <scope>IDENTIFICATION</scope>
</reference>
<protein>
    <submittedName>
        <fullName evidence="1">Uncharacterized protein</fullName>
    </submittedName>
</protein>
<reference evidence="1" key="1">
    <citation type="submission" date="2018-11" db="EMBL/GenBank/DDBJ databases">
        <authorList>
            <person name="Grassa J C."/>
        </authorList>
    </citation>
    <scope>NUCLEOTIDE SEQUENCE [LARGE SCALE GENOMIC DNA]</scope>
</reference>
<dbReference type="Gramene" id="evm.model.03.1235">
    <property type="protein sequence ID" value="cds.evm.model.03.1235"/>
    <property type="gene ID" value="evm.TU.03.1235"/>
</dbReference>
<evidence type="ECO:0000313" key="2">
    <source>
        <dbReference type="Proteomes" id="UP000596661"/>
    </source>
</evidence>
<dbReference type="AlphaFoldDB" id="A0A803P4I3"/>
<dbReference type="EnsemblPlants" id="evm.model.03.1235">
    <property type="protein sequence ID" value="cds.evm.model.03.1235"/>
    <property type="gene ID" value="evm.TU.03.1235"/>
</dbReference>
<keyword evidence="2" id="KW-1185">Reference proteome</keyword>
<dbReference type="Proteomes" id="UP000596661">
    <property type="component" value="Chromosome 3"/>
</dbReference>
<dbReference type="EMBL" id="UZAU01000289">
    <property type="status" value="NOT_ANNOTATED_CDS"/>
    <property type="molecule type" value="Genomic_DNA"/>
</dbReference>
<name>A0A803P4I3_CANSA</name>
<proteinExistence type="predicted"/>